<protein>
    <submittedName>
        <fullName evidence="1">Uncharacterized protein</fullName>
    </submittedName>
</protein>
<sequence length="120" mass="13566">MSWLPKEGFMRRLVIALPFLCLGVAPGHGKSCEEAIDEIAVQCMLKKGVEHGAACRKEAQGRLQNCRNFQGEMADFRGTAKQGWNDPEGNVYKSCEDKRRENYVLDKDEIDYCGGLPRRK</sequence>
<dbReference type="Proteomes" id="UP000281647">
    <property type="component" value="Unassembled WGS sequence"/>
</dbReference>
<dbReference type="EMBL" id="RKST01000011">
    <property type="protein sequence ID" value="RUM97478.1"/>
    <property type="molecule type" value="Genomic_DNA"/>
</dbReference>
<comment type="caution">
    <text evidence="1">The sequence shown here is derived from an EMBL/GenBank/DDBJ whole genome shotgun (WGS) entry which is preliminary data.</text>
</comment>
<proteinExistence type="predicted"/>
<reference evidence="1 2" key="1">
    <citation type="submission" date="2018-11" db="EMBL/GenBank/DDBJ databases">
        <title>Pseudaminobacter arsenicus sp. nov., an arsenic-resistant bacterium isolated from arsenic-rich aquifers.</title>
        <authorList>
            <person name="Mu Y."/>
        </authorList>
    </citation>
    <scope>NUCLEOTIDE SEQUENCE [LARGE SCALE GENOMIC DNA]</scope>
    <source>
        <strain evidence="1 2">CB3</strain>
    </source>
</reference>
<name>A0A432V5Q9_9HYPH</name>
<keyword evidence="2" id="KW-1185">Reference proteome</keyword>
<dbReference type="RefSeq" id="WP_128627070.1">
    <property type="nucleotide sequence ID" value="NZ_RKST01000011.1"/>
</dbReference>
<evidence type="ECO:0000313" key="1">
    <source>
        <dbReference type="EMBL" id="RUM97478.1"/>
    </source>
</evidence>
<evidence type="ECO:0000313" key="2">
    <source>
        <dbReference type="Proteomes" id="UP000281647"/>
    </source>
</evidence>
<dbReference type="AlphaFoldDB" id="A0A432V5Q9"/>
<accession>A0A432V5Q9</accession>
<organism evidence="1 2">
    <name type="scientific">Borborobacter arsenicus</name>
    <dbReference type="NCBI Taxonomy" id="1851146"/>
    <lineage>
        <taxon>Bacteria</taxon>
        <taxon>Pseudomonadati</taxon>
        <taxon>Pseudomonadota</taxon>
        <taxon>Alphaproteobacteria</taxon>
        <taxon>Hyphomicrobiales</taxon>
        <taxon>Phyllobacteriaceae</taxon>
        <taxon>Borborobacter</taxon>
    </lineage>
</organism>
<gene>
    <name evidence="1" type="ORF">EET67_12530</name>
</gene>